<dbReference type="EMBL" id="DVKQ01000074">
    <property type="protein sequence ID" value="HIT37947.1"/>
    <property type="molecule type" value="Genomic_DNA"/>
</dbReference>
<dbReference type="AlphaFoldDB" id="A0A9D1KD16"/>
<dbReference type="Gene3D" id="1.10.1070.20">
    <property type="match status" value="1"/>
</dbReference>
<sequence length="396" mass="46730">MKCILMNKNTEVLVAEYNTVSKFFDRIIEVKNIDYAPYILKSFYIKDDINDTPFRTNLSEWFRGRGIPNWRDKLDLLLHRLDISAPTELLDKAFGLSLSDQYWLKPYDSDIKYDDINFFNNDFDYAEFLEASLSLNSKIIKKETSLITPNNTTDGMLKKAWIIEDGTRYLLKGGYKNEILQPFNEVLASMICDRLGFNHVPYTLDVYKDTVVSKCPCFITKDTELITAYQIRNDMKRHDNTDDYEEYIKKLEENGISNAREKIENMYILDFLIMNEDRHLNNFGIIRDVNTLKWLDVAPIFDNGMALNIPYYDENEVIVSGNGRFFYEVKPFDEIIKVVRNIKRIDISKLDDIPECFDNLLHEYQHITHISDKRIYRLCVILQRQINKLKKIIEEA</sequence>
<accession>A0A9D1KD16</accession>
<comment type="caution">
    <text evidence="1">The sequence shown here is derived from an EMBL/GenBank/DDBJ whole genome shotgun (WGS) entry which is preliminary data.</text>
</comment>
<name>A0A9D1KD16_9FIRM</name>
<proteinExistence type="predicted"/>
<dbReference type="Proteomes" id="UP000886833">
    <property type="component" value="Unassembled WGS sequence"/>
</dbReference>
<protein>
    <recommendedName>
        <fullName evidence="3">HipA-like C-terminal domain-containing protein</fullName>
    </recommendedName>
</protein>
<gene>
    <name evidence="1" type="ORF">IAB59_05680</name>
</gene>
<reference evidence="1" key="2">
    <citation type="journal article" date="2021" name="PeerJ">
        <title>Extensive microbial diversity within the chicken gut microbiome revealed by metagenomics and culture.</title>
        <authorList>
            <person name="Gilroy R."/>
            <person name="Ravi A."/>
            <person name="Getino M."/>
            <person name="Pursley I."/>
            <person name="Horton D.L."/>
            <person name="Alikhan N.F."/>
            <person name="Baker D."/>
            <person name="Gharbi K."/>
            <person name="Hall N."/>
            <person name="Watson M."/>
            <person name="Adriaenssens E.M."/>
            <person name="Foster-Nyarko E."/>
            <person name="Jarju S."/>
            <person name="Secka A."/>
            <person name="Antonio M."/>
            <person name="Oren A."/>
            <person name="Chaudhuri R.R."/>
            <person name="La Ragione R."/>
            <person name="Hildebrand F."/>
            <person name="Pallen M.J."/>
        </authorList>
    </citation>
    <scope>NUCLEOTIDE SEQUENCE</scope>
    <source>
        <strain evidence="1">CHK195-26880</strain>
    </source>
</reference>
<evidence type="ECO:0000313" key="1">
    <source>
        <dbReference type="EMBL" id="HIT37947.1"/>
    </source>
</evidence>
<evidence type="ECO:0008006" key="3">
    <source>
        <dbReference type="Google" id="ProtNLM"/>
    </source>
</evidence>
<reference evidence="1" key="1">
    <citation type="submission" date="2020-10" db="EMBL/GenBank/DDBJ databases">
        <authorList>
            <person name="Gilroy R."/>
        </authorList>
    </citation>
    <scope>NUCLEOTIDE SEQUENCE</scope>
    <source>
        <strain evidence="1">CHK195-26880</strain>
    </source>
</reference>
<organism evidence="1 2">
    <name type="scientific">Candidatus Onthousia faecipullorum</name>
    <dbReference type="NCBI Taxonomy" id="2840887"/>
    <lineage>
        <taxon>Bacteria</taxon>
        <taxon>Bacillati</taxon>
        <taxon>Bacillota</taxon>
        <taxon>Bacilli</taxon>
        <taxon>Candidatus Onthousia</taxon>
    </lineage>
</organism>
<evidence type="ECO:0000313" key="2">
    <source>
        <dbReference type="Proteomes" id="UP000886833"/>
    </source>
</evidence>